<dbReference type="EMBL" id="UGTB01000004">
    <property type="protein sequence ID" value="SUB62080.1"/>
    <property type="molecule type" value="Genomic_DNA"/>
</dbReference>
<accession>A0A379CIA8</accession>
<dbReference type="AlphaFoldDB" id="A0A379CIA8"/>
<evidence type="ECO:0000313" key="2">
    <source>
        <dbReference type="EMBL" id="SUB62080.1"/>
    </source>
</evidence>
<evidence type="ECO:0000313" key="3">
    <source>
        <dbReference type="Proteomes" id="UP000255101"/>
    </source>
</evidence>
<organism evidence="2 3">
    <name type="scientific">Peptostreptococcus anaerobius</name>
    <dbReference type="NCBI Taxonomy" id="1261"/>
    <lineage>
        <taxon>Bacteria</taxon>
        <taxon>Bacillati</taxon>
        <taxon>Bacillota</taxon>
        <taxon>Clostridia</taxon>
        <taxon>Peptostreptococcales</taxon>
        <taxon>Peptostreptococcaceae</taxon>
        <taxon>Peptostreptococcus</taxon>
    </lineage>
</organism>
<sequence length="185" mass="22016">MVKKEFENWLEDRGFIKTLKENVYCKSAGDKNIMLFKIFDNYYIFEEREYNPLTGDDETIYLSEKTDFSSLVSPKSRDNCCDKQLLQKEDKYIDVENEYKRTLDDLKIEDLVIMRNISKEYNWIARDYYGGLYLYKNRPFKNGNIYVESGTAFSGTAFRIDGILHNAFNDITWSNSPYKIIRKEI</sequence>
<gene>
    <name evidence="1" type="ORF">NCTC11460_00024</name>
    <name evidence="2" type="ORF">NCTC11460_02088</name>
</gene>
<reference evidence="2 3" key="1">
    <citation type="submission" date="2018-06" db="EMBL/GenBank/DDBJ databases">
        <authorList>
            <consortium name="Pathogen Informatics"/>
            <person name="Doyle S."/>
        </authorList>
    </citation>
    <scope>NUCLEOTIDE SEQUENCE [LARGE SCALE GENOMIC DNA]</scope>
    <source>
        <strain evidence="2 3">NCTC11460</strain>
    </source>
</reference>
<protein>
    <submittedName>
        <fullName evidence="2">Uncharacterized protein</fullName>
    </submittedName>
</protein>
<dbReference type="Proteomes" id="UP000255101">
    <property type="component" value="Unassembled WGS sequence"/>
</dbReference>
<dbReference type="EMBL" id="UGTB01000003">
    <property type="protein sequence ID" value="SUB57990.1"/>
    <property type="molecule type" value="Genomic_DNA"/>
</dbReference>
<name>A0A379CIA8_9FIRM</name>
<proteinExistence type="predicted"/>
<evidence type="ECO:0000313" key="1">
    <source>
        <dbReference type="EMBL" id="SUB57990.1"/>
    </source>
</evidence>
<dbReference type="RefSeq" id="WP_019595764.1">
    <property type="nucleotide sequence ID" value="NZ_FOVA01000025.1"/>
</dbReference>